<reference evidence="1 2" key="1">
    <citation type="journal article" date="2023" name="Nat. Microbiol.">
        <title>A compendium of viruses from methanogenic archaea reveals their diversity and adaptations to the gut environment.</title>
        <authorList>
            <person name="Medvedeva S."/>
            <person name="Borrel G."/>
            <person name="Krupovic M."/>
            <person name="Gribaldo S."/>
        </authorList>
    </citation>
    <scope>NUCLEOTIDE SEQUENCE [LARGE SCALE GENOMIC DNA]</scope>
</reference>
<dbReference type="SUPFAM" id="SSF102114">
    <property type="entry name" value="Radical SAM enzymes"/>
    <property type="match status" value="1"/>
</dbReference>
<organism evidence="1 2">
    <name type="scientific">Caudoviricetes sp. vir335</name>
    <dbReference type="NCBI Taxonomy" id="3068357"/>
    <lineage>
        <taxon>Viruses</taxon>
        <taxon>Duplodnaviria</taxon>
        <taxon>Heunggongvirae</taxon>
        <taxon>Uroviricota</taxon>
        <taxon>Caudoviricetes</taxon>
    </lineage>
</organism>
<dbReference type="Proteomes" id="UP001302000">
    <property type="component" value="Segment"/>
</dbReference>
<dbReference type="RefSeq" id="YP_013605513.1">
    <property type="nucleotide sequence ID" value="NC_134205.1"/>
</dbReference>
<name>A0AA86XKM9_9CAUD</name>
<accession>A0AA86XKM9</accession>
<evidence type="ECO:0000313" key="1">
    <source>
        <dbReference type="EMBL" id="DBA35609.1"/>
    </source>
</evidence>
<dbReference type="InterPro" id="IPR058240">
    <property type="entry name" value="rSAM_sf"/>
</dbReference>
<keyword evidence="2" id="KW-1185">Reference proteome</keyword>
<gene>
    <name evidence="1" type="ORF">vir335_00053</name>
</gene>
<dbReference type="EMBL" id="BK063680">
    <property type="protein sequence ID" value="DBA35609.1"/>
    <property type="molecule type" value="Genomic_DNA"/>
</dbReference>
<dbReference type="GeneID" id="301841378"/>
<sequence length="436" mass="50377">MDAKRLRIGMVDVDLMSSGTRFPNLAQMKMSAYCRSRGCDVVSLYKAADLDDLDTFDAVLVSKVFTFSEVPEKLAKAMGTDLRALNLDICEVVDALPSEKTVYAIGGTGFFEDGGRRLCDEIEHIMPDYHLYDAYVADMQAQGKSRALTLCYTDFSIGFTSRGCFRGCDFCVNRFHDRRAVRHSPVSEFLDPSRKYITCQDDNILGCKDWEAVMDELEATGKPFHFKQGMDIRLMSDKKASRLASCKYYGDYTFAFDRVDDFELIYRKLKLWRSHTDRSTKLYLICAFDPVDETPAKPERPMGAHVMAMRSLPDRRSKDQLDLEFLFERIRVCMSLECLPYVMRFEAYKDSEYRDLYVQLARWCNQPSIFKKKSFREFCIANQEYAKSDKPCATMKAMMHFESDRPDLAERYFDMKFGEPETLRKGVWELDLGPAP</sequence>
<evidence type="ECO:0000313" key="2">
    <source>
        <dbReference type="Proteomes" id="UP001302000"/>
    </source>
</evidence>
<protein>
    <submittedName>
        <fullName evidence="1">Radical SAM domain protein</fullName>
    </submittedName>
</protein>
<proteinExistence type="predicted"/>